<reference evidence="8 9" key="1">
    <citation type="submission" date="2020-10" db="EMBL/GenBank/DDBJ databases">
        <title>Ca. Dormibacterota MAGs.</title>
        <authorList>
            <person name="Montgomery K."/>
        </authorList>
    </citation>
    <scope>NUCLEOTIDE SEQUENCE [LARGE SCALE GENOMIC DNA]</scope>
    <source>
        <strain evidence="8">SC8811_S16_3</strain>
    </source>
</reference>
<evidence type="ECO:0000256" key="1">
    <source>
        <dbReference type="ARBA" id="ARBA00001933"/>
    </source>
</evidence>
<dbReference type="PROSITE" id="PS00395">
    <property type="entry name" value="ALANINE_RACEMASE"/>
    <property type="match status" value="1"/>
</dbReference>
<evidence type="ECO:0000313" key="9">
    <source>
        <dbReference type="Proteomes" id="UP000620075"/>
    </source>
</evidence>
<evidence type="ECO:0000256" key="5">
    <source>
        <dbReference type="PIRSR" id="PIRSR600821-50"/>
    </source>
</evidence>
<dbReference type="GO" id="GO:0030632">
    <property type="term" value="P:D-alanine biosynthetic process"/>
    <property type="evidence" value="ECO:0007669"/>
    <property type="project" value="UniProtKB-UniRule"/>
</dbReference>
<dbReference type="Pfam" id="PF01168">
    <property type="entry name" value="Ala_racemase_N"/>
    <property type="match status" value="1"/>
</dbReference>
<keyword evidence="2 4" id="KW-0663">Pyridoxal phosphate</keyword>
<proteinExistence type="inferred from homology"/>
<dbReference type="InterPro" id="IPR011079">
    <property type="entry name" value="Ala_racemase_C"/>
</dbReference>
<evidence type="ECO:0000259" key="7">
    <source>
        <dbReference type="SMART" id="SM01005"/>
    </source>
</evidence>
<dbReference type="GO" id="GO:0030170">
    <property type="term" value="F:pyridoxal phosphate binding"/>
    <property type="evidence" value="ECO:0007669"/>
    <property type="project" value="UniProtKB-UniRule"/>
</dbReference>
<protein>
    <recommendedName>
        <fullName evidence="4">Alanine racemase</fullName>
        <ecNumber evidence="4">5.1.1.1</ecNumber>
    </recommendedName>
</protein>
<dbReference type="SUPFAM" id="SSF50621">
    <property type="entry name" value="Alanine racemase C-terminal domain-like"/>
    <property type="match status" value="1"/>
</dbReference>
<name>A0A934N641_9BACT</name>
<feature type="modified residue" description="N6-(pyridoxal phosphate)lysine" evidence="4 5">
    <location>
        <position position="40"/>
    </location>
</feature>
<dbReference type="Proteomes" id="UP000620075">
    <property type="component" value="Unassembled WGS sequence"/>
</dbReference>
<evidence type="ECO:0000256" key="2">
    <source>
        <dbReference type="ARBA" id="ARBA00022898"/>
    </source>
</evidence>
<comment type="cofactor">
    <cofactor evidence="1 4 5">
        <name>pyridoxal 5'-phosphate</name>
        <dbReference type="ChEBI" id="CHEBI:597326"/>
    </cofactor>
</comment>
<feature type="binding site" evidence="4 6">
    <location>
        <position position="137"/>
    </location>
    <ligand>
        <name>substrate</name>
    </ligand>
</feature>
<sequence>MAELPPAQRVASVDLGAIAANLNTVRSGLKPTTHCIAVVKADGYGHGATPVARAALEAGAWGLAVSTLPEALELRGLAPPERLLVLGGLTPDDAPAAASVRCSVACHSWELAGALEQAVPAGSRLSVQLKVDTGMSRLGCSLAEAPQLARRIAGSDRLALGGVYTHFAASDSDAAFTREQYSRFVSVLEQLQVEPGLRHAANSCAALRHPELQLDAVRIGIALYGCEWPSLRPALTFQARVTQVREITAGSSVGYDRTWRAERSSRVAVIAAGYADGVMRARSGRGDVVIRGQRRPVIGRISMDQMTADVTGGEEVRAGDWATLIGDGISAEEVAGHAGTNSYEVLASIGRRVIRRYQE</sequence>
<dbReference type="EC" id="5.1.1.1" evidence="4"/>
<evidence type="ECO:0000256" key="6">
    <source>
        <dbReference type="PIRSR" id="PIRSR600821-52"/>
    </source>
</evidence>
<dbReference type="InterPro" id="IPR009006">
    <property type="entry name" value="Ala_racemase/Decarboxylase_C"/>
</dbReference>
<evidence type="ECO:0000256" key="4">
    <source>
        <dbReference type="HAMAP-Rule" id="MF_01201"/>
    </source>
</evidence>
<accession>A0A934N641</accession>
<dbReference type="SMART" id="SM01005">
    <property type="entry name" value="Ala_racemase_C"/>
    <property type="match status" value="1"/>
</dbReference>
<dbReference type="PRINTS" id="PR00992">
    <property type="entry name" value="ALARACEMASE"/>
</dbReference>
<gene>
    <name evidence="8" type="primary">alr</name>
    <name evidence="8" type="ORF">JF888_02595</name>
</gene>
<dbReference type="SUPFAM" id="SSF51419">
    <property type="entry name" value="PLP-binding barrel"/>
    <property type="match status" value="1"/>
</dbReference>
<keyword evidence="3 4" id="KW-0413">Isomerase</keyword>
<dbReference type="Gene3D" id="2.40.37.10">
    <property type="entry name" value="Lyase, Ornithine Decarboxylase, Chain A, domain 1"/>
    <property type="match status" value="1"/>
</dbReference>
<dbReference type="GO" id="GO:0005829">
    <property type="term" value="C:cytosol"/>
    <property type="evidence" value="ECO:0007669"/>
    <property type="project" value="TreeGrafter"/>
</dbReference>
<dbReference type="InterPro" id="IPR029066">
    <property type="entry name" value="PLP-binding_barrel"/>
</dbReference>
<comment type="function">
    <text evidence="4">Catalyzes the interconversion of L-alanine and D-alanine. May also act on other amino acids.</text>
</comment>
<dbReference type="GO" id="GO:0008784">
    <property type="term" value="F:alanine racemase activity"/>
    <property type="evidence" value="ECO:0007669"/>
    <property type="project" value="UniProtKB-UniRule"/>
</dbReference>
<dbReference type="HAMAP" id="MF_01201">
    <property type="entry name" value="Ala_racemase"/>
    <property type="match status" value="1"/>
</dbReference>
<comment type="caution">
    <text evidence="8">The sequence shown here is derived from an EMBL/GenBank/DDBJ whole genome shotgun (WGS) entry which is preliminary data.</text>
</comment>
<dbReference type="InterPro" id="IPR020622">
    <property type="entry name" value="Ala_racemase_pyridoxalP-BS"/>
</dbReference>
<dbReference type="CDD" id="cd00430">
    <property type="entry name" value="PLPDE_III_AR"/>
    <property type="match status" value="1"/>
</dbReference>
<dbReference type="Gene3D" id="3.20.20.10">
    <property type="entry name" value="Alanine racemase"/>
    <property type="match status" value="1"/>
</dbReference>
<dbReference type="PANTHER" id="PTHR30511">
    <property type="entry name" value="ALANINE RACEMASE"/>
    <property type="match status" value="1"/>
</dbReference>
<evidence type="ECO:0000313" key="8">
    <source>
        <dbReference type="EMBL" id="MBJ7602075.1"/>
    </source>
</evidence>
<dbReference type="InterPro" id="IPR000821">
    <property type="entry name" value="Ala_racemase"/>
</dbReference>
<dbReference type="NCBIfam" id="TIGR00492">
    <property type="entry name" value="alr"/>
    <property type="match status" value="1"/>
</dbReference>
<dbReference type="Pfam" id="PF00842">
    <property type="entry name" value="Ala_racemase_C"/>
    <property type="match status" value="1"/>
</dbReference>
<dbReference type="InterPro" id="IPR001608">
    <property type="entry name" value="Ala_racemase_N"/>
</dbReference>
<dbReference type="FunFam" id="3.20.20.10:FF:000002">
    <property type="entry name" value="Alanine racemase"/>
    <property type="match status" value="1"/>
</dbReference>
<comment type="catalytic activity">
    <reaction evidence="4">
        <text>L-alanine = D-alanine</text>
        <dbReference type="Rhea" id="RHEA:20249"/>
        <dbReference type="ChEBI" id="CHEBI:57416"/>
        <dbReference type="ChEBI" id="CHEBI:57972"/>
        <dbReference type="EC" id="5.1.1.1"/>
    </reaction>
</comment>
<organism evidence="8 9">
    <name type="scientific">Candidatus Dormiibacter inghamiae</name>
    <dbReference type="NCBI Taxonomy" id="3127013"/>
    <lineage>
        <taxon>Bacteria</taxon>
        <taxon>Bacillati</taxon>
        <taxon>Candidatus Dormiibacterota</taxon>
        <taxon>Candidatus Dormibacteria</taxon>
        <taxon>Candidatus Dormibacterales</taxon>
        <taxon>Candidatus Dormibacteraceae</taxon>
        <taxon>Candidatus Dormiibacter</taxon>
    </lineage>
</organism>
<dbReference type="PANTHER" id="PTHR30511:SF0">
    <property type="entry name" value="ALANINE RACEMASE, CATABOLIC-RELATED"/>
    <property type="match status" value="1"/>
</dbReference>
<feature type="domain" description="Alanine racemase C-terminal" evidence="7">
    <location>
        <begin position="234"/>
        <end position="358"/>
    </location>
</feature>
<comment type="pathway">
    <text evidence="4">Amino-acid biosynthesis; D-alanine biosynthesis; D-alanine from L-alanine: step 1/1.</text>
</comment>
<feature type="binding site" evidence="4 6">
    <location>
        <position position="303"/>
    </location>
    <ligand>
        <name>substrate</name>
    </ligand>
</feature>
<dbReference type="EMBL" id="JAEKNQ010000013">
    <property type="protein sequence ID" value="MBJ7602075.1"/>
    <property type="molecule type" value="Genomic_DNA"/>
</dbReference>
<feature type="active site" description="Proton acceptor; specific for L-alanine" evidence="4">
    <location>
        <position position="255"/>
    </location>
</feature>
<comment type="similarity">
    <text evidence="4">Belongs to the alanine racemase family.</text>
</comment>
<evidence type="ECO:0000256" key="3">
    <source>
        <dbReference type="ARBA" id="ARBA00023235"/>
    </source>
</evidence>
<feature type="active site" description="Proton acceptor; specific for D-alanine" evidence="4">
    <location>
        <position position="40"/>
    </location>
</feature>
<dbReference type="RefSeq" id="WP_338176459.1">
    <property type="nucleotide sequence ID" value="NZ_JAEKNQ010000013.1"/>
</dbReference>
<dbReference type="AlphaFoldDB" id="A0A934N641"/>